<feature type="region of interest" description="Disordered" evidence="4">
    <location>
        <begin position="120"/>
        <end position="140"/>
    </location>
</feature>
<keyword evidence="3" id="KW-0807">Transducer</keyword>
<dbReference type="EMBL" id="JACIIG010000008">
    <property type="protein sequence ID" value="MBB4569356.1"/>
    <property type="molecule type" value="Genomic_DNA"/>
</dbReference>
<dbReference type="Proteomes" id="UP000543836">
    <property type="component" value="Unassembled WGS sequence"/>
</dbReference>
<dbReference type="SUPFAM" id="SSF58104">
    <property type="entry name" value="Methyl-accepting chemotaxis protein (MCP) signaling domain"/>
    <property type="match status" value="1"/>
</dbReference>
<keyword evidence="7" id="KW-1185">Reference proteome</keyword>
<evidence type="ECO:0000256" key="1">
    <source>
        <dbReference type="ARBA" id="ARBA00022500"/>
    </source>
</evidence>
<feature type="domain" description="Methyl-accepting transducer" evidence="5">
    <location>
        <begin position="1"/>
        <end position="100"/>
    </location>
</feature>
<dbReference type="GO" id="GO:0006935">
    <property type="term" value="P:chemotaxis"/>
    <property type="evidence" value="ECO:0007669"/>
    <property type="project" value="UniProtKB-KW"/>
</dbReference>
<evidence type="ECO:0000256" key="3">
    <source>
        <dbReference type="PROSITE-ProRule" id="PRU00284"/>
    </source>
</evidence>
<proteinExistence type="inferred from homology"/>
<gene>
    <name evidence="6" type="ORF">GGE60_003480</name>
</gene>
<dbReference type="Pfam" id="PF00015">
    <property type="entry name" value="MCPsignal"/>
    <property type="match status" value="1"/>
</dbReference>
<dbReference type="AlphaFoldDB" id="A0A7W7EKX0"/>
<dbReference type="PROSITE" id="PS50111">
    <property type="entry name" value="CHEMOTAXIS_TRANSDUC_2"/>
    <property type="match status" value="1"/>
</dbReference>
<evidence type="ECO:0000256" key="2">
    <source>
        <dbReference type="ARBA" id="ARBA00029447"/>
    </source>
</evidence>
<dbReference type="InterPro" id="IPR004089">
    <property type="entry name" value="MCPsignal_dom"/>
</dbReference>
<dbReference type="Gene3D" id="1.10.287.950">
    <property type="entry name" value="Methyl-accepting chemotaxis protein"/>
    <property type="match status" value="1"/>
</dbReference>
<protein>
    <submittedName>
        <fullName evidence="6">Methyl-accepting chemotaxis protein</fullName>
    </submittedName>
</protein>
<keyword evidence="1" id="KW-0145">Chemotaxis</keyword>
<evidence type="ECO:0000313" key="6">
    <source>
        <dbReference type="EMBL" id="MBB4569356.1"/>
    </source>
</evidence>
<accession>A0A7W7EKX0</accession>
<comment type="similarity">
    <text evidence="2">Belongs to the methyl-accepting chemotaxis (MCP) protein family.</text>
</comment>
<comment type="caution">
    <text evidence="6">The sequence shown here is derived from an EMBL/GenBank/DDBJ whole genome shotgun (WGS) entry which is preliminary data.</text>
</comment>
<dbReference type="PANTHER" id="PTHR43531">
    <property type="entry name" value="PROTEIN ICFG"/>
    <property type="match status" value="1"/>
</dbReference>
<dbReference type="GO" id="GO:0007165">
    <property type="term" value="P:signal transduction"/>
    <property type="evidence" value="ECO:0007669"/>
    <property type="project" value="UniProtKB-KW"/>
</dbReference>
<dbReference type="GO" id="GO:0016020">
    <property type="term" value="C:membrane"/>
    <property type="evidence" value="ECO:0007669"/>
    <property type="project" value="InterPro"/>
</dbReference>
<dbReference type="PANTHER" id="PTHR43531:SF11">
    <property type="entry name" value="METHYL-ACCEPTING CHEMOTAXIS PROTEIN 3"/>
    <property type="match status" value="1"/>
</dbReference>
<dbReference type="InterPro" id="IPR051310">
    <property type="entry name" value="MCP_chemotaxis"/>
</dbReference>
<sequence length="169" mass="17812">MRELAQRSAKAAKEIKALITTSNGQVQEGVQLVGDTGKALETIVAEVQVINRHVSAIVESAQEQSVGLQQINTAVNQMDQDTQKNAAMVEESTAASHSLANEVASLNQLLAQFKLSQDGYPKHSSTPVRAVSGGNSPGASPVRALGRKIASAFSGNAALDTSMGHWEEF</sequence>
<evidence type="ECO:0000313" key="7">
    <source>
        <dbReference type="Proteomes" id="UP000543836"/>
    </source>
</evidence>
<reference evidence="6 7" key="1">
    <citation type="submission" date="2020-08" db="EMBL/GenBank/DDBJ databases">
        <title>Genomic Encyclopedia of Type Strains, Phase IV (KMG-V): Genome sequencing to study the core and pangenomes of soil and plant-associated prokaryotes.</title>
        <authorList>
            <person name="Whitman W."/>
        </authorList>
    </citation>
    <scope>NUCLEOTIDE SEQUENCE [LARGE SCALE GENOMIC DNA]</scope>
    <source>
        <strain evidence="6 7">SEMIA 492</strain>
    </source>
</reference>
<evidence type="ECO:0000259" key="5">
    <source>
        <dbReference type="PROSITE" id="PS50111"/>
    </source>
</evidence>
<name>A0A7W7EKX0_9HYPH</name>
<organism evidence="6 7">
    <name type="scientific">Rhizobium leucaenae</name>
    <dbReference type="NCBI Taxonomy" id="29450"/>
    <lineage>
        <taxon>Bacteria</taxon>
        <taxon>Pseudomonadati</taxon>
        <taxon>Pseudomonadota</taxon>
        <taxon>Alphaproteobacteria</taxon>
        <taxon>Hyphomicrobiales</taxon>
        <taxon>Rhizobiaceae</taxon>
        <taxon>Rhizobium/Agrobacterium group</taxon>
        <taxon>Rhizobium</taxon>
    </lineage>
</organism>
<evidence type="ECO:0000256" key="4">
    <source>
        <dbReference type="SAM" id="MobiDB-lite"/>
    </source>
</evidence>
<feature type="compositionally biased region" description="Polar residues" evidence="4">
    <location>
        <begin position="123"/>
        <end position="138"/>
    </location>
</feature>